<dbReference type="PANTHER" id="PTHR21355:SF0">
    <property type="entry name" value="G-PROTEIN COUPLED RECEPTOR-ASSOCIATED PROTEIN LMBRD2"/>
    <property type="match status" value="1"/>
</dbReference>
<name>A0A5N5SMC7_9CRUS</name>
<organism evidence="9 10">
    <name type="scientific">Armadillidium nasatum</name>
    <dbReference type="NCBI Taxonomy" id="96803"/>
    <lineage>
        <taxon>Eukaryota</taxon>
        <taxon>Metazoa</taxon>
        <taxon>Ecdysozoa</taxon>
        <taxon>Arthropoda</taxon>
        <taxon>Crustacea</taxon>
        <taxon>Multicrustacea</taxon>
        <taxon>Malacostraca</taxon>
        <taxon>Eumalacostraca</taxon>
        <taxon>Peracarida</taxon>
        <taxon>Isopoda</taxon>
        <taxon>Oniscidea</taxon>
        <taxon>Crinocheta</taxon>
        <taxon>Armadillidiidae</taxon>
        <taxon>Armadillidium</taxon>
    </lineage>
</organism>
<sequence length="696" mass="79434">MAVGPLVFEIIITFIIASSVLHRYGNWYHHHIVVTLSVLIAWYFSMLIVFILPLDVSNTIYETCVSAHNLVEPRFDHLSTFDNTNESLSTVSNVTTIAPAPLNSPCQKPYSYVPSGVFPVFWRVVYWTSQVLTWVILPLMQSYTKAGDFTFGAKLRSAIIDNAIYYGSYLLIVGILLLYIALRPDIYLDGSKLRTIAATASNTWGLFWLVLLLGYGLVEVPRSIWHSASAHHTINHAYFRAAKLLHEKAEAEDHLNDLLQSMRALGERMSPTHPLRPCMDIIESKVPTELLDQMRGMQPPDSPHADVPSEKALVRLHKQLLKALQHHRRVDTQWGLLMEKILALEDKHKSSVSVERIYYHTYTPKRPNFLNTFYTPRVEWYWECRVKCFLLRGLAVFCALVSVAVVWSELTFFVKEPPLTLFANFVQLAQKSSDYLTIELISTLTMAYIALCAYSTLFKVRVLNLYYLAPHHLTDEYSLIFSGMMLCRLTPPMCLNFLSLIHMDSHVIDKPTEETHYTQIMGHMDVIPIISDGFNVYFPMMIVALCLATYYNLGSRLLSALGFQQFIGDDELTTDLIEEGRTIASRESRKRQRMEESAQRRREFTQRFGVGESTLSMYRSARERAENLVRPGARRENSVESAQLELLGDSQPSQRPDYSSRTSTFSHYHIQDSTKNSRSRGGTGGGRPDHGLFDDV</sequence>
<dbReference type="Pfam" id="PF04791">
    <property type="entry name" value="LMBR1"/>
    <property type="match status" value="1"/>
</dbReference>
<keyword evidence="10" id="KW-1185">Reference proteome</keyword>
<evidence type="ECO:0000256" key="4">
    <source>
        <dbReference type="ARBA" id="ARBA00022989"/>
    </source>
</evidence>
<reference evidence="9 10" key="1">
    <citation type="journal article" date="2019" name="PLoS Biol.">
        <title>Sex chromosomes control vertical transmission of feminizing Wolbachia symbionts in an isopod.</title>
        <authorList>
            <person name="Becking T."/>
            <person name="Chebbi M.A."/>
            <person name="Giraud I."/>
            <person name="Moumen B."/>
            <person name="Laverre T."/>
            <person name="Caubet Y."/>
            <person name="Peccoud J."/>
            <person name="Gilbert C."/>
            <person name="Cordaux R."/>
        </authorList>
    </citation>
    <scope>NUCLEOTIDE SEQUENCE [LARGE SCALE GENOMIC DNA]</scope>
    <source>
        <strain evidence="9">ANa2</strain>
        <tissue evidence="9">Whole body excluding digestive tract and cuticle</tissue>
    </source>
</reference>
<feature type="transmembrane region" description="Helical" evidence="8">
    <location>
        <begin position="389"/>
        <end position="415"/>
    </location>
</feature>
<dbReference type="PANTHER" id="PTHR21355">
    <property type="entry name" value="G-PROTEIN COUPLED RECEPTOR-ASSOCIATED PROTEIN LMBRD2"/>
    <property type="match status" value="1"/>
</dbReference>
<feature type="transmembrane region" description="Helical" evidence="8">
    <location>
        <begin position="435"/>
        <end position="458"/>
    </location>
</feature>
<evidence type="ECO:0000313" key="9">
    <source>
        <dbReference type="EMBL" id="KAB7495221.1"/>
    </source>
</evidence>
<dbReference type="InterPro" id="IPR006876">
    <property type="entry name" value="LMBR1-like_membr_prot"/>
</dbReference>
<comment type="caution">
    <text evidence="9">The sequence shown here is derived from an EMBL/GenBank/DDBJ whole genome shotgun (WGS) entry which is preliminary data.</text>
</comment>
<dbReference type="EMBL" id="SEYY01022886">
    <property type="protein sequence ID" value="KAB7495221.1"/>
    <property type="molecule type" value="Genomic_DNA"/>
</dbReference>
<evidence type="ECO:0000256" key="3">
    <source>
        <dbReference type="ARBA" id="ARBA00022692"/>
    </source>
</evidence>
<feature type="compositionally biased region" description="Basic and acidic residues" evidence="7">
    <location>
        <begin position="687"/>
        <end position="696"/>
    </location>
</feature>
<feature type="transmembrane region" description="Helical" evidence="8">
    <location>
        <begin position="124"/>
        <end position="143"/>
    </location>
</feature>
<keyword evidence="5 8" id="KW-0472">Membrane</keyword>
<comment type="similarity">
    <text evidence="2">Belongs to the LIMR family.</text>
</comment>
<evidence type="ECO:0000256" key="8">
    <source>
        <dbReference type="SAM" id="Phobius"/>
    </source>
</evidence>
<feature type="transmembrane region" description="Helical" evidence="8">
    <location>
        <begin position="534"/>
        <end position="553"/>
    </location>
</feature>
<dbReference type="Proteomes" id="UP000326759">
    <property type="component" value="Unassembled WGS sequence"/>
</dbReference>
<comment type="subcellular location">
    <subcellularLocation>
        <location evidence="1">Membrane</location>
        <topology evidence="1">Multi-pass membrane protein</topology>
    </subcellularLocation>
</comment>
<evidence type="ECO:0000256" key="6">
    <source>
        <dbReference type="SAM" id="Coils"/>
    </source>
</evidence>
<dbReference type="GO" id="GO:0016020">
    <property type="term" value="C:membrane"/>
    <property type="evidence" value="ECO:0007669"/>
    <property type="project" value="UniProtKB-SubCell"/>
</dbReference>
<feature type="transmembrane region" description="Helical" evidence="8">
    <location>
        <begin position="202"/>
        <end position="218"/>
    </location>
</feature>
<dbReference type="InterPro" id="IPR051584">
    <property type="entry name" value="GPCR-associated_LMBR1"/>
</dbReference>
<feature type="compositionally biased region" description="Basic and acidic residues" evidence="7">
    <location>
        <begin position="583"/>
        <end position="605"/>
    </location>
</feature>
<feature type="coiled-coil region" evidence="6">
    <location>
        <begin position="241"/>
        <end position="268"/>
    </location>
</feature>
<evidence type="ECO:0000256" key="1">
    <source>
        <dbReference type="ARBA" id="ARBA00004141"/>
    </source>
</evidence>
<evidence type="ECO:0000256" key="5">
    <source>
        <dbReference type="ARBA" id="ARBA00023136"/>
    </source>
</evidence>
<protein>
    <submittedName>
        <fullName evidence="9">LMBR1 domain-containing protein 2-like protein</fullName>
    </submittedName>
</protein>
<dbReference type="AlphaFoldDB" id="A0A5N5SMC7"/>
<evidence type="ECO:0000313" key="10">
    <source>
        <dbReference type="Proteomes" id="UP000326759"/>
    </source>
</evidence>
<accession>A0A5N5SMC7</accession>
<keyword evidence="3 8" id="KW-0812">Transmembrane</keyword>
<gene>
    <name evidence="9" type="ORF">Anas_03853</name>
</gene>
<feature type="transmembrane region" description="Helical" evidence="8">
    <location>
        <begin position="32"/>
        <end position="52"/>
    </location>
</feature>
<feature type="transmembrane region" description="Helical" evidence="8">
    <location>
        <begin position="6"/>
        <end position="25"/>
    </location>
</feature>
<feature type="region of interest" description="Disordered" evidence="7">
    <location>
        <begin position="644"/>
        <end position="696"/>
    </location>
</feature>
<feature type="region of interest" description="Disordered" evidence="7">
    <location>
        <begin position="583"/>
        <end position="606"/>
    </location>
</feature>
<feature type="transmembrane region" description="Helical" evidence="8">
    <location>
        <begin position="163"/>
        <end position="182"/>
    </location>
</feature>
<evidence type="ECO:0000256" key="2">
    <source>
        <dbReference type="ARBA" id="ARBA00010487"/>
    </source>
</evidence>
<keyword evidence="6" id="KW-0175">Coiled coil</keyword>
<feature type="compositionally biased region" description="Polar residues" evidence="7">
    <location>
        <begin position="650"/>
        <end position="676"/>
    </location>
</feature>
<dbReference type="OrthoDB" id="203099at2759"/>
<evidence type="ECO:0000256" key="7">
    <source>
        <dbReference type="SAM" id="MobiDB-lite"/>
    </source>
</evidence>
<proteinExistence type="inferred from homology"/>
<keyword evidence="4 8" id="KW-1133">Transmembrane helix</keyword>